<evidence type="ECO:0000313" key="3">
    <source>
        <dbReference type="Proteomes" id="UP001232148"/>
    </source>
</evidence>
<gene>
    <name evidence="2" type="ORF">LX32DRAFT_734019</name>
</gene>
<accession>A0AAD9LVZ8</accession>
<dbReference type="Proteomes" id="UP001232148">
    <property type="component" value="Unassembled WGS sequence"/>
</dbReference>
<sequence length="138" mass="15013">MLYENVASGFHANSPYMLSPAWPPSSDTEKVLIGPSLIQTPTIPNSASDDGMRDGADPSPHQALEAQVRQLQAQVINQTQQLYATQATANRYKQIINSVAETLGQLHQTLLFAFGGEASQAQQVCETSMPRGYAEYSQ</sequence>
<reference evidence="2" key="1">
    <citation type="submission" date="2021-06" db="EMBL/GenBank/DDBJ databases">
        <title>Comparative genomics, transcriptomics and evolutionary studies reveal genomic signatures of adaptation to plant cell wall in hemibiotrophic fungi.</title>
        <authorList>
            <consortium name="DOE Joint Genome Institute"/>
            <person name="Baroncelli R."/>
            <person name="Diaz J.F."/>
            <person name="Benocci T."/>
            <person name="Peng M."/>
            <person name="Battaglia E."/>
            <person name="Haridas S."/>
            <person name="Andreopoulos W."/>
            <person name="Labutti K."/>
            <person name="Pangilinan J."/>
            <person name="Floch G.L."/>
            <person name="Makela M.R."/>
            <person name="Henrissat B."/>
            <person name="Grigoriev I.V."/>
            <person name="Crouch J.A."/>
            <person name="De Vries R.P."/>
            <person name="Sukno S.A."/>
            <person name="Thon M.R."/>
        </authorList>
    </citation>
    <scope>NUCLEOTIDE SEQUENCE</scope>
    <source>
        <strain evidence="2">MAFF235873</strain>
    </source>
</reference>
<protein>
    <submittedName>
        <fullName evidence="2">Uncharacterized protein</fullName>
    </submittedName>
</protein>
<keyword evidence="3" id="KW-1185">Reference proteome</keyword>
<organism evidence="2 3">
    <name type="scientific">Colletotrichum zoysiae</name>
    <dbReference type="NCBI Taxonomy" id="1216348"/>
    <lineage>
        <taxon>Eukaryota</taxon>
        <taxon>Fungi</taxon>
        <taxon>Dikarya</taxon>
        <taxon>Ascomycota</taxon>
        <taxon>Pezizomycotina</taxon>
        <taxon>Sordariomycetes</taxon>
        <taxon>Hypocreomycetidae</taxon>
        <taxon>Glomerellales</taxon>
        <taxon>Glomerellaceae</taxon>
        <taxon>Colletotrichum</taxon>
        <taxon>Colletotrichum graminicola species complex</taxon>
    </lineage>
</organism>
<comment type="caution">
    <text evidence="2">The sequence shown here is derived from an EMBL/GenBank/DDBJ whole genome shotgun (WGS) entry which is preliminary data.</text>
</comment>
<evidence type="ECO:0000256" key="1">
    <source>
        <dbReference type="SAM" id="MobiDB-lite"/>
    </source>
</evidence>
<feature type="compositionally biased region" description="Polar residues" evidence="1">
    <location>
        <begin position="39"/>
        <end position="48"/>
    </location>
</feature>
<dbReference type="AlphaFoldDB" id="A0AAD9LVZ8"/>
<proteinExistence type="predicted"/>
<dbReference type="EMBL" id="MU843251">
    <property type="protein sequence ID" value="KAK2020443.1"/>
    <property type="molecule type" value="Genomic_DNA"/>
</dbReference>
<evidence type="ECO:0000313" key="2">
    <source>
        <dbReference type="EMBL" id="KAK2020443.1"/>
    </source>
</evidence>
<feature type="region of interest" description="Disordered" evidence="1">
    <location>
        <begin position="39"/>
        <end position="60"/>
    </location>
</feature>
<name>A0AAD9LVZ8_9PEZI</name>